<reference evidence="5" key="1">
    <citation type="submission" date="2013-08" db="EMBL/GenBank/DDBJ databases">
        <title>Gene expansion shapes genome architecture in the human pathogen Lichtheimia corymbifera: an evolutionary genomics analysis in the ancient terrestrial Mucorales (Mucoromycotina).</title>
        <authorList>
            <person name="Schwartze V.U."/>
            <person name="Winter S."/>
            <person name="Shelest E."/>
            <person name="Marcet-Houben M."/>
            <person name="Horn F."/>
            <person name="Wehner S."/>
            <person name="Hoffmann K."/>
            <person name="Riege K."/>
            <person name="Sammeth M."/>
            <person name="Nowrousian M."/>
            <person name="Valiante V."/>
            <person name="Linde J."/>
            <person name="Jacobsen I.D."/>
            <person name="Marz M."/>
            <person name="Brakhage A.A."/>
            <person name="Gabaldon T."/>
            <person name="Bocker S."/>
            <person name="Voigt K."/>
        </authorList>
    </citation>
    <scope>NUCLEOTIDE SEQUENCE [LARGE SCALE GENOMIC DNA]</scope>
    <source>
        <strain evidence="5">FSU 9682</strain>
    </source>
</reference>
<dbReference type="AlphaFoldDB" id="A0A068SCA7"/>
<dbReference type="GO" id="GO:0071013">
    <property type="term" value="C:catalytic step 2 spliceosome"/>
    <property type="evidence" value="ECO:0007669"/>
    <property type="project" value="TreeGrafter"/>
</dbReference>
<dbReference type="Proteomes" id="UP000027586">
    <property type="component" value="Unassembled WGS sequence"/>
</dbReference>
<dbReference type="OrthoDB" id="19679at2759"/>
<dbReference type="VEuPathDB" id="FungiDB:LCOR_10729.1"/>
<accession>A0A068SCA7</accession>
<keyword evidence="3" id="KW-0539">Nucleus</keyword>
<protein>
    <submittedName>
        <fullName evidence="5">Protein dgcr14-like</fullName>
    </submittedName>
</protein>
<dbReference type="EMBL" id="CBTN010000078">
    <property type="protein sequence ID" value="CDH59929.1"/>
    <property type="molecule type" value="Genomic_DNA"/>
</dbReference>
<dbReference type="STRING" id="1263082.A0A068SCA7"/>
<dbReference type="InterPro" id="IPR019148">
    <property type="entry name" value="Nuclear_protein_DGCR14_ESS-2"/>
</dbReference>
<evidence type="ECO:0000256" key="2">
    <source>
        <dbReference type="ARBA" id="ARBA00009072"/>
    </source>
</evidence>
<evidence type="ECO:0000313" key="6">
    <source>
        <dbReference type="Proteomes" id="UP000027586"/>
    </source>
</evidence>
<feature type="compositionally biased region" description="Polar residues" evidence="4">
    <location>
        <begin position="347"/>
        <end position="360"/>
    </location>
</feature>
<name>A0A068SCA7_9FUNG</name>
<feature type="region of interest" description="Disordered" evidence="4">
    <location>
        <begin position="186"/>
        <end position="209"/>
    </location>
</feature>
<proteinExistence type="inferred from homology"/>
<feature type="region of interest" description="Disordered" evidence="4">
    <location>
        <begin position="289"/>
        <end position="381"/>
    </location>
</feature>
<dbReference type="PANTHER" id="PTHR12940">
    <property type="entry name" value="ES-2 PROTEIN - RELATED"/>
    <property type="match status" value="1"/>
</dbReference>
<feature type="compositionally biased region" description="Basic and acidic residues" evidence="4">
    <location>
        <begin position="289"/>
        <end position="298"/>
    </location>
</feature>
<organism evidence="5 6">
    <name type="scientific">Lichtheimia corymbifera JMRC:FSU:9682</name>
    <dbReference type="NCBI Taxonomy" id="1263082"/>
    <lineage>
        <taxon>Eukaryota</taxon>
        <taxon>Fungi</taxon>
        <taxon>Fungi incertae sedis</taxon>
        <taxon>Mucoromycota</taxon>
        <taxon>Mucoromycotina</taxon>
        <taxon>Mucoromycetes</taxon>
        <taxon>Mucorales</taxon>
        <taxon>Lichtheimiaceae</taxon>
        <taxon>Lichtheimia</taxon>
    </lineage>
</organism>
<evidence type="ECO:0000256" key="1">
    <source>
        <dbReference type="ARBA" id="ARBA00004123"/>
    </source>
</evidence>
<comment type="similarity">
    <text evidence="2">Belongs to the ESS2 family.</text>
</comment>
<comment type="caution">
    <text evidence="5">The sequence shown here is derived from an EMBL/GenBank/DDBJ whole genome shotgun (WGS) entry which is preliminary data.</text>
</comment>
<sequence length="381" mass="42333">MTTTPVVLDEDTYTEALSAIIERDFYPQLSALNQRHNYAGTLQTDGLSDLGTPMVQSNNTSKNENKATVNYYNPDAIQLADRVNLDLSLDQFQTVYTSEDNASFTDIIDKTNARQREKYRWLLDKEAQIESSKRLLENHANRLEVDDDGFVRPPEMWRYKAKNALMYVPDGTGKSLLNEKDSRAPQKSISYNNTNFTSSQQGVTSSNGRDIQASGTILPEDDNESITSELTMGYRGYRLVDATPSPNPSRIGTPIMTWGSIEGSPTLLNSSETPGPRFSLPKVCKREELGMKLSEKASRARRKRTMEKSGRRTPITGSMSPAAEQLLRRSGTPKSSGFGQALRSSYGHGTTPRSKLSSTPLFKAGATPSTLHTRSPFPQKR</sequence>
<evidence type="ECO:0000313" key="5">
    <source>
        <dbReference type="EMBL" id="CDH59929.1"/>
    </source>
</evidence>
<keyword evidence="6" id="KW-1185">Reference proteome</keyword>
<evidence type="ECO:0000256" key="3">
    <source>
        <dbReference type="ARBA" id="ARBA00023242"/>
    </source>
</evidence>
<dbReference type="Pfam" id="PF09751">
    <property type="entry name" value="Es2"/>
    <property type="match status" value="2"/>
</dbReference>
<evidence type="ECO:0000256" key="4">
    <source>
        <dbReference type="SAM" id="MobiDB-lite"/>
    </source>
</evidence>
<dbReference type="PANTHER" id="PTHR12940:SF0">
    <property type="entry name" value="SPLICING FACTOR ESS-2 HOMOLOG"/>
    <property type="match status" value="1"/>
</dbReference>
<gene>
    <name evidence="5" type="ORF">LCOR_10729.1</name>
</gene>
<comment type="subcellular location">
    <subcellularLocation>
        <location evidence="1">Nucleus</location>
    </subcellularLocation>
</comment>